<evidence type="ECO:0000256" key="1">
    <source>
        <dbReference type="ARBA" id="ARBA00006642"/>
    </source>
</evidence>
<evidence type="ECO:0000256" key="8">
    <source>
        <dbReference type="ARBA" id="ARBA00023154"/>
    </source>
</evidence>
<evidence type="ECO:0000256" key="3">
    <source>
        <dbReference type="ARBA" id="ARBA00022605"/>
    </source>
</evidence>
<dbReference type="InterPro" id="IPR023940">
    <property type="entry name" value="DHDPR_bac"/>
</dbReference>
<dbReference type="HAMAP" id="MF_00102">
    <property type="entry name" value="DapB"/>
    <property type="match status" value="1"/>
</dbReference>
<evidence type="ECO:0000313" key="17">
    <source>
        <dbReference type="EMBL" id="MTS50549.1"/>
    </source>
</evidence>
<keyword evidence="18" id="KW-1185">Reference proteome</keyword>
<evidence type="ECO:0000256" key="9">
    <source>
        <dbReference type="HAMAP-Rule" id="MF_00102"/>
    </source>
</evidence>
<dbReference type="PANTHER" id="PTHR20836:SF7">
    <property type="entry name" value="4-HYDROXY-TETRAHYDRODIPICOLINATE REDUCTASE"/>
    <property type="match status" value="1"/>
</dbReference>
<comment type="similarity">
    <text evidence="1 9">Belongs to the DapB family.</text>
</comment>
<sequence>MTDIIIQGIHGRMGRALCTMIEARTDCRVVAGVDAKELPSAVPVFPSLEKNTVPADVLIDFSNPDATQNAIEYCRAHKLPCVICTTGLSEGQEQALRELSKTVAVFKSANMSLGVNLLIELAKQANAVLGTDFDVEIIEKHHHNKLDAPSGTALMIADELCGASPVPYHYVYDRHAERRKREPTEIGIHAVRGGSIVGEHEVIFAGPEEVITISHSAGSREVFANGALNAAVFLAGKPAGMYNMKDLMHL</sequence>
<reference evidence="13" key="1">
    <citation type="submission" date="2015-02" db="EMBL/GenBank/DDBJ databases">
        <title>A novel member of the family Ruminococcaceae isolated from human feces.</title>
        <authorList>
            <person name="Shkoporov A.N."/>
            <person name="Chaplin A.V."/>
            <person name="Motuzova O.V."/>
            <person name="Kafarskaia L.I."/>
            <person name="Khokhlova E.V."/>
            <person name="Efimov B.A."/>
        </authorList>
    </citation>
    <scope>NUCLEOTIDE SEQUENCE [LARGE SCALE GENOMIC DNA]</scope>
    <source>
        <strain evidence="13">585-1</strain>
    </source>
</reference>
<feature type="binding site" evidence="9">
    <location>
        <position position="36"/>
    </location>
    <ligand>
        <name>NADP(+)</name>
        <dbReference type="ChEBI" id="CHEBI:58349"/>
    </ligand>
</feature>
<dbReference type="EMBL" id="WMZR01000003">
    <property type="protein sequence ID" value="MTS50549.1"/>
    <property type="molecule type" value="Genomic_DNA"/>
</dbReference>
<dbReference type="InterPro" id="IPR022664">
    <property type="entry name" value="DapB_N_CS"/>
</dbReference>
<keyword evidence="7 9" id="KW-0520">NAD</keyword>
<dbReference type="EMBL" id="JXXK01000001">
    <property type="protein sequence ID" value="KJF41363.1"/>
    <property type="molecule type" value="Genomic_DNA"/>
</dbReference>
<feature type="domain" description="Dihydrodipicolinate reductase C-terminal" evidence="12">
    <location>
        <begin position="114"/>
        <end position="248"/>
    </location>
</feature>
<evidence type="ECO:0000313" key="13">
    <source>
        <dbReference type="EMBL" id="KJF41363.1"/>
    </source>
</evidence>
<dbReference type="GO" id="GO:0005829">
    <property type="term" value="C:cytosol"/>
    <property type="evidence" value="ECO:0007669"/>
    <property type="project" value="TreeGrafter"/>
</dbReference>
<dbReference type="GO" id="GO:0051287">
    <property type="term" value="F:NAD binding"/>
    <property type="evidence" value="ECO:0007669"/>
    <property type="project" value="UniProtKB-UniRule"/>
</dbReference>
<dbReference type="NCBIfam" id="TIGR00036">
    <property type="entry name" value="dapB"/>
    <property type="match status" value="1"/>
</dbReference>
<dbReference type="UniPathway" id="UPA00034">
    <property type="reaction ID" value="UER00018"/>
</dbReference>
<evidence type="ECO:0000313" key="22">
    <source>
        <dbReference type="Proteomes" id="UP000472755"/>
    </source>
</evidence>
<comment type="caution">
    <text evidence="9">Was originally thought to be a dihydrodipicolinate reductase (DHDPR), catalyzing the conversion of dihydrodipicolinate to tetrahydrodipicolinate. However, it was shown in E.coli that the substrate of the enzymatic reaction is not dihydrodipicolinate (DHDP) but in fact (2S,4S)-4-hydroxy-2,3,4,5-tetrahydrodipicolinic acid (HTPA), the product released by the DapA-catalyzed reaction.</text>
</comment>
<protein>
    <recommendedName>
        <fullName evidence="9 10">4-hydroxy-tetrahydrodipicolinate reductase</fullName>
        <shortName evidence="9">HTPA reductase</shortName>
        <ecNumber evidence="9 10">1.17.1.8</ecNumber>
    </recommendedName>
</protein>
<evidence type="ECO:0000313" key="15">
    <source>
        <dbReference type="EMBL" id="MST90849.1"/>
    </source>
</evidence>
<dbReference type="Proteomes" id="UP000053433">
    <property type="component" value="Unassembled WGS sequence"/>
</dbReference>
<evidence type="ECO:0000313" key="21">
    <source>
        <dbReference type="Proteomes" id="UP000449193"/>
    </source>
</evidence>
<dbReference type="CDD" id="cd02274">
    <property type="entry name" value="DHDPR_N"/>
    <property type="match status" value="1"/>
</dbReference>
<dbReference type="Proteomes" id="UP000431913">
    <property type="component" value="Unassembled WGS sequence"/>
</dbReference>
<dbReference type="GO" id="GO:0008839">
    <property type="term" value="F:4-hydroxy-tetrahydrodipicolinate reductase"/>
    <property type="evidence" value="ECO:0007669"/>
    <property type="project" value="UniProtKB-UniRule"/>
</dbReference>
<reference evidence="14 19" key="2">
    <citation type="submission" date="2015-10" db="EMBL/GenBank/DDBJ databases">
        <title>A novel member of the family Ruminococcaceae isolated from human faeces.</title>
        <authorList>
            <person name="Shkoporov A.N."/>
            <person name="Chaplin A.V."/>
            <person name="Motuzova O.V."/>
            <person name="Kafarskaia L.I."/>
            <person name="Efimov B.A."/>
        </authorList>
    </citation>
    <scope>NUCLEOTIDE SEQUENCE [LARGE SCALE GENOMIC DNA]</scope>
    <source>
        <strain evidence="14 19">668</strain>
    </source>
</reference>
<comment type="subcellular location">
    <subcellularLocation>
        <location evidence="9">Cytoplasm</location>
    </subcellularLocation>
</comment>
<dbReference type="EC" id="1.17.1.8" evidence="9 10"/>
<evidence type="ECO:0000259" key="11">
    <source>
        <dbReference type="Pfam" id="PF01113"/>
    </source>
</evidence>
<feature type="active site" description="Proton donor" evidence="9">
    <location>
        <position position="145"/>
    </location>
</feature>
<feature type="binding site" evidence="9">
    <location>
        <begin position="84"/>
        <end position="86"/>
    </location>
    <ligand>
        <name>NAD(+)</name>
        <dbReference type="ChEBI" id="CHEBI:57540"/>
    </ligand>
</feature>
<comment type="catalytic activity">
    <reaction evidence="9">
        <text>(S)-2,3,4,5-tetrahydrodipicolinate + NAD(+) + H2O = (2S,4S)-4-hydroxy-2,3,4,5-tetrahydrodipicolinate + NADH + H(+)</text>
        <dbReference type="Rhea" id="RHEA:35323"/>
        <dbReference type="ChEBI" id="CHEBI:15377"/>
        <dbReference type="ChEBI" id="CHEBI:15378"/>
        <dbReference type="ChEBI" id="CHEBI:16845"/>
        <dbReference type="ChEBI" id="CHEBI:57540"/>
        <dbReference type="ChEBI" id="CHEBI:57945"/>
        <dbReference type="ChEBI" id="CHEBI:67139"/>
        <dbReference type="EC" id="1.17.1.8"/>
    </reaction>
</comment>
<keyword evidence="4 9" id="KW-0521">NADP</keyword>
<reference evidence="21 22" key="3">
    <citation type="journal article" date="2019" name="Nat. Med.">
        <title>A library of human gut bacterial isolates paired with longitudinal multiomics data enables mechanistic microbiome research.</title>
        <authorList>
            <person name="Poyet M."/>
            <person name="Groussin M."/>
            <person name="Gibbons S.M."/>
            <person name="Avila-Pacheco J."/>
            <person name="Jiang X."/>
            <person name="Kearney S.M."/>
            <person name="Perrotta A.R."/>
            <person name="Berdy B."/>
            <person name="Zhao S."/>
            <person name="Lieberman T.D."/>
            <person name="Swanson P.K."/>
            <person name="Smith M."/>
            <person name="Roesemann S."/>
            <person name="Alexander J.E."/>
            <person name="Rich S.A."/>
            <person name="Livny J."/>
            <person name="Vlamakis H."/>
            <person name="Clish C."/>
            <person name="Bullock K."/>
            <person name="Deik A."/>
            <person name="Scott J."/>
            <person name="Pierce K.A."/>
            <person name="Xavier R.J."/>
            <person name="Alm E.J."/>
        </authorList>
    </citation>
    <scope>NUCLEOTIDE SEQUENCE [LARGE SCALE GENOMIC DNA]</scope>
    <source>
        <strain evidence="16 22">BIOML-A4</strain>
        <strain evidence="17 21">BIOML-A7</strain>
    </source>
</reference>
<proteinExistence type="inferred from homology"/>
<evidence type="ECO:0000259" key="12">
    <source>
        <dbReference type="Pfam" id="PF05173"/>
    </source>
</evidence>
<dbReference type="Gene3D" id="3.40.50.720">
    <property type="entry name" value="NAD(P)-binding Rossmann-like Domain"/>
    <property type="match status" value="1"/>
</dbReference>
<dbReference type="Pfam" id="PF01113">
    <property type="entry name" value="DapB_N"/>
    <property type="match status" value="1"/>
</dbReference>
<feature type="binding site" evidence="9">
    <location>
        <begin position="108"/>
        <end position="111"/>
    </location>
    <ligand>
        <name>NAD(+)</name>
        <dbReference type="ChEBI" id="CHEBI:57540"/>
    </ligand>
</feature>
<evidence type="ECO:0000256" key="4">
    <source>
        <dbReference type="ARBA" id="ARBA00022857"/>
    </source>
</evidence>
<comment type="caution">
    <text evidence="13">The sequence shown here is derived from an EMBL/GenBank/DDBJ whole genome shotgun (WGS) entry which is preliminary data.</text>
</comment>
<dbReference type="EMBL" id="LMUA01000001">
    <property type="protein sequence ID" value="KUE77793.1"/>
    <property type="molecule type" value="Genomic_DNA"/>
</dbReference>
<dbReference type="EMBL" id="VUNJ01000002">
    <property type="protein sequence ID" value="MST90849.1"/>
    <property type="molecule type" value="Genomic_DNA"/>
</dbReference>
<evidence type="ECO:0000313" key="18">
    <source>
        <dbReference type="Proteomes" id="UP000032483"/>
    </source>
</evidence>
<comment type="catalytic activity">
    <reaction evidence="9">
        <text>(S)-2,3,4,5-tetrahydrodipicolinate + NADP(+) + H2O = (2S,4S)-4-hydroxy-2,3,4,5-tetrahydrodipicolinate + NADPH + H(+)</text>
        <dbReference type="Rhea" id="RHEA:35331"/>
        <dbReference type="ChEBI" id="CHEBI:15377"/>
        <dbReference type="ChEBI" id="CHEBI:15378"/>
        <dbReference type="ChEBI" id="CHEBI:16845"/>
        <dbReference type="ChEBI" id="CHEBI:57783"/>
        <dbReference type="ChEBI" id="CHEBI:58349"/>
        <dbReference type="ChEBI" id="CHEBI:67139"/>
        <dbReference type="EC" id="1.17.1.8"/>
    </reaction>
</comment>
<evidence type="ECO:0000313" key="16">
    <source>
        <dbReference type="EMBL" id="MTS26008.1"/>
    </source>
</evidence>
<dbReference type="Gene3D" id="3.30.360.10">
    <property type="entry name" value="Dihydrodipicolinate Reductase, domain 2"/>
    <property type="match status" value="1"/>
</dbReference>
<evidence type="ECO:0000256" key="10">
    <source>
        <dbReference type="NCBIfam" id="TIGR00036"/>
    </source>
</evidence>
<dbReference type="FunFam" id="3.30.360.10:FF:000009">
    <property type="entry name" value="4-hydroxy-tetrahydrodipicolinate reductase"/>
    <property type="match status" value="1"/>
</dbReference>
<comment type="function">
    <text evidence="9">Catalyzes the conversion of 4-hydroxy-tetrahydrodipicolinate (HTPA) to tetrahydrodipicolinate.</text>
</comment>
<evidence type="ECO:0000313" key="20">
    <source>
        <dbReference type="Proteomes" id="UP000431913"/>
    </source>
</evidence>
<dbReference type="SUPFAM" id="SSF55347">
    <property type="entry name" value="Glyceraldehyde-3-phosphate dehydrogenase-like, C-terminal domain"/>
    <property type="match status" value="1"/>
</dbReference>
<feature type="binding site" evidence="9">
    <location>
        <begin position="8"/>
        <end position="13"/>
    </location>
    <ligand>
        <name>NAD(+)</name>
        <dbReference type="ChEBI" id="CHEBI:57540"/>
    </ligand>
</feature>
<feature type="domain" description="Dihydrodipicolinate reductase N-terminal" evidence="11">
    <location>
        <begin position="3"/>
        <end position="111"/>
    </location>
</feature>
<dbReference type="Pfam" id="PF05173">
    <property type="entry name" value="DapB_C"/>
    <property type="match status" value="1"/>
</dbReference>
<feature type="active site" description="Proton donor/acceptor" evidence="9">
    <location>
        <position position="141"/>
    </location>
</feature>
<name>A0A0D8J6E3_9FIRM</name>
<keyword evidence="5 9" id="KW-0220">Diaminopimelate biosynthesis</keyword>
<keyword evidence="2 9" id="KW-0963">Cytoplasm</keyword>
<feature type="binding site" evidence="9">
    <location>
        <position position="142"/>
    </location>
    <ligand>
        <name>(S)-2,3,4,5-tetrahydrodipicolinate</name>
        <dbReference type="ChEBI" id="CHEBI:16845"/>
    </ligand>
</feature>
<keyword evidence="6 9" id="KW-0560">Oxidoreductase</keyword>
<comment type="pathway">
    <text evidence="9">Amino-acid biosynthesis; L-lysine biosynthesis via DAP pathway; (S)-tetrahydrodipicolinate from L-aspartate: step 4/4.</text>
</comment>
<dbReference type="Proteomes" id="UP000449193">
    <property type="component" value="Unassembled WGS sequence"/>
</dbReference>
<dbReference type="EMBL" id="WMZU01000001">
    <property type="protein sequence ID" value="MTS26008.1"/>
    <property type="molecule type" value="Genomic_DNA"/>
</dbReference>
<dbReference type="GO" id="GO:0009089">
    <property type="term" value="P:lysine biosynthetic process via diaminopimelate"/>
    <property type="evidence" value="ECO:0007669"/>
    <property type="project" value="UniProtKB-UniRule"/>
</dbReference>
<dbReference type="Proteomes" id="UP000472755">
    <property type="component" value="Unassembled WGS sequence"/>
</dbReference>
<dbReference type="InterPro" id="IPR036291">
    <property type="entry name" value="NAD(P)-bd_dom_sf"/>
</dbReference>
<dbReference type="AlphaFoldDB" id="A0A0D8J6E3"/>
<dbReference type="PIRSF" id="PIRSF000161">
    <property type="entry name" value="DHPR"/>
    <property type="match status" value="1"/>
</dbReference>
<evidence type="ECO:0000313" key="14">
    <source>
        <dbReference type="EMBL" id="KUE77793.1"/>
    </source>
</evidence>
<evidence type="ECO:0000313" key="19">
    <source>
        <dbReference type="Proteomes" id="UP000053433"/>
    </source>
</evidence>
<accession>A0A0W7TVC7</accession>
<keyword evidence="3 9" id="KW-0028">Amino-acid biosynthesis</keyword>
<dbReference type="GO" id="GO:0019877">
    <property type="term" value="P:diaminopimelate biosynthetic process"/>
    <property type="evidence" value="ECO:0007669"/>
    <property type="project" value="UniProtKB-UniRule"/>
</dbReference>
<dbReference type="SUPFAM" id="SSF51735">
    <property type="entry name" value="NAD(P)-binding Rossmann-fold domains"/>
    <property type="match status" value="1"/>
</dbReference>
<accession>A0A0D8J6E3</accession>
<dbReference type="GO" id="GO:0050661">
    <property type="term" value="F:NADP binding"/>
    <property type="evidence" value="ECO:0007669"/>
    <property type="project" value="UniProtKB-UniRule"/>
</dbReference>
<dbReference type="GO" id="GO:0016726">
    <property type="term" value="F:oxidoreductase activity, acting on CH or CH2 groups, NAD or NADP as acceptor"/>
    <property type="evidence" value="ECO:0007669"/>
    <property type="project" value="UniProtKB-UniRule"/>
</dbReference>
<feature type="binding site" evidence="9">
    <location>
        <begin position="151"/>
        <end position="152"/>
    </location>
    <ligand>
        <name>(S)-2,3,4,5-tetrahydrodipicolinate</name>
        <dbReference type="ChEBI" id="CHEBI:16845"/>
    </ligand>
</feature>
<comment type="caution">
    <text evidence="9">Lacks conserved residue(s) required for the propagation of feature annotation.</text>
</comment>
<dbReference type="PATRIC" id="fig|1550024.3.peg.143"/>
<dbReference type="PANTHER" id="PTHR20836">
    <property type="entry name" value="DIHYDRODIPICOLINATE REDUCTASE"/>
    <property type="match status" value="1"/>
</dbReference>
<keyword evidence="8 9" id="KW-0457">Lysine biosynthesis</keyword>
<evidence type="ECO:0000256" key="2">
    <source>
        <dbReference type="ARBA" id="ARBA00022490"/>
    </source>
</evidence>
<dbReference type="PROSITE" id="PS01298">
    <property type="entry name" value="DAPB"/>
    <property type="match status" value="1"/>
</dbReference>
<organism evidence="13 18">
    <name type="scientific">Ruthenibacterium lactatiformans</name>
    <dbReference type="NCBI Taxonomy" id="1550024"/>
    <lineage>
        <taxon>Bacteria</taxon>
        <taxon>Bacillati</taxon>
        <taxon>Bacillota</taxon>
        <taxon>Clostridia</taxon>
        <taxon>Eubacteriales</taxon>
        <taxon>Oscillospiraceae</taxon>
        <taxon>Ruthenibacterium</taxon>
    </lineage>
</organism>
<gene>
    <name evidence="9" type="primary">dapB</name>
    <name evidence="14" type="ORF">ASJ35_00425</name>
    <name evidence="15" type="ORF">FYJ76_02685</name>
    <name evidence="17" type="ORF">GMD52_03230</name>
    <name evidence="16" type="ORF">GMD59_01750</name>
    <name evidence="13" type="ORF">TQ39_00640</name>
</gene>
<dbReference type="Proteomes" id="UP000032483">
    <property type="component" value="Unassembled WGS sequence"/>
</dbReference>
<evidence type="ECO:0000256" key="5">
    <source>
        <dbReference type="ARBA" id="ARBA00022915"/>
    </source>
</evidence>
<dbReference type="InterPro" id="IPR000846">
    <property type="entry name" value="DapB_N"/>
</dbReference>
<evidence type="ECO:0000256" key="6">
    <source>
        <dbReference type="ARBA" id="ARBA00023002"/>
    </source>
</evidence>
<dbReference type="RefSeq" id="WP_009325709.1">
    <property type="nucleotide sequence ID" value="NZ_CAOJUJ010000002.1"/>
</dbReference>
<dbReference type="GeneID" id="42855143"/>
<evidence type="ECO:0000256" key="7">
    <source>
        <dbReference type="ARBA" id="ARBA00023027"/>
    </source>
</evidence>
<dbReference type="InterPro" id="IPR022663">
    <property type="entry name" value="DapB_C"/>
</dbReference>
<reference evidence="15 20" key="4">
    <citation type="submission" date="2019-08" db="EMBL/GenBank/DDBJ databases">
        <title>In-depth cultivation of the pig gut microbiome towards novel bacterial diversity and tailored functional studies.</title>
        <authorList>
            <person name="Wylensek D."/>
            <person name="Hitch T.C.A."/>
            <person name="Clavel T."/>
        </authorList>
    </citation>
    <scope>NUCLEOTIDE SEQUENCE [LARGE SCALE GENOMIC DNA]</scope>
    <source>
        <strain evidence="15 20">WCA3-601-WT-6J</strain>
    </source>
</reference>
<comment type="subunit">
    <text evidence="9">Homotetramer.</text>
</comment>